<dbReference type="InterPro" id="IPR023179">
    <property type="entry name" value="GTP-bd_ortho_bundle_sf"/>
</dbReference>
<organism evidence="6 7">
    <name type="scientific">Nephila pilipes</name>
    <name type="common">Giant wood spider</name>
    <name type="synonym">Nephila maculata</name>
    <dbReference type="NCBI Taxonomy" id="299642"/>
    <lineage>
        <taxon>Eukaryota</taxon>
        <taxon>Metazoa</taxon>
        <taxon>Ecdysozoa</taxon>
        <taxon>Arthropoda</taxon>
        <taxon>Chelicerata</taxon>
        <taxon>Arachnida</taxon>
        <taxon>Araneae</taxon>
        <taxon>Araneomorphae</taxon>
        <taxon>Entelegynae</taxon>
        <taxon>Araneoidea</taxon>
        <taxon>Nephilidae</taxon>
        <taxon>Nephila</taxon>
    </lineage>
</organism>
<feature type="region of interest" description="Disordered" evidence="5">
    <location>
        <begin position="81"/>
        <end position="160"/>
    </location>
</feature>
<keyword evidence="1" id="KW-0963">Cytoplasm</keyword>
<dbReference type="AlphaFoldDB" id="A0A8X6QF85"/>
<dbReference type="PANTHER" id="PTHR45709">
    <property type="entry name" value="LARGE SUBUNIT GTPASE 1 HOMOLOG-RELATED"/>
    <property type="match status" value="1"/>
</dbReference>
<evidence type="ECO:0000256" key="1">
    <source>
        <dbReference type="ARBA" id="ARBA00022490"/>
    </source>
</evidence>
<accession>A0A8X6QF85</accession>
<dbReference type="EMBL" id="BMAW01079515">
    <property type="protein sequence ID" value="GFU15561.1"/>
    <property type="molecule type" value="Genomic_DNA"/>
</dbReference>
<dbReference type="InterPro" id="IPR043358">
    <property type="entry name" value="GNL1-like"/>
</dbReference>
<dbReference type="GO" id="GO:0005829">
    <property type="term" value="C:cytosol"/>
    <property type="evidence" value="ECO:0007669"/>
    <property type="project" value="TreeGrafter"/>
</dbReference>
<dbReference type="GO" id="GO:0000054">
    <property type="term" value="P:ribosomal subunit export from nucleus"/>
    <property type="evidence" value="ECO:0007669"/>
    <property type="project" value="TreeGrafter"/>
</dbReference>
<evidence type="ECO:0000256" key="3">
    <source>
        <dbReference type="ARBA" id="ARBA00022801"/>
    </source>
</evidence>
<keyword evidence="3" id="KW-0378">Hydrolase</keyword>
<feature type="compositionally biased region" description="Basic residues" evidence="5">
    <location>
        <begin position="139"/>
        <end position="154"/>
    </location>
</feature>
<evidence type="ECO:0000256" key="5">
    <source>
        <dbReference type="SAM" id="MobiDB-lite"/>
    </source>
</evidence>
<name>A0A8X6QF85_NEPPI</name>
<dbReference type="Gene3D" id="1.10.1580.10">
    <property type="match status" value="1"/>
</dbReference>
<dbReference type="PANTHER" id="PTHR45709:SF2">
    <property type="entry name" value="LARGE SUBUNIT GTPASE 1 HOMOLOG"/>
    <property type="match status" value="1"/>
</dbReference>
<dbReference type="OrthoDB" id="61815at2759"/>
<keyword evidence="7" id="KW-1185">Reference proteome</keyword>
<keyword evidence="2" id="KW-0547">Nucleotide-binding</keyword>
<dbReference type="GO" id="GO:0003924">
    <property type="term" value="F:GTPase activity"/>
    <property type="evidence" value="ECO:0007669"/>
    <property type="project" value="InterPro"/>
</dbReference>
<evidence type="ECO:0000313" key="7">
    <source>
        <dbReference type="Proteomes" id="UP000887013"/>
    </source>
</evidence>
<proteinExistence type="predicted"/>
<gene>
    <name evidence="6" type="primary">lsg1</name>
    <name evidence="6" type="ORF">NPIL_433571</name>
</gene>
<dbReference type="Proteomes" id="UP000887013">
    <property type="component" value="Unassembled WGS sequence"/>
</dbReference>
<feature type="compositionally biased region" description="Basic and acidic residues" evidence="5">
    <location>
        <begin position="81"/>
        <end position="117"/>
    </location>
</feature>
<reference evidence="6" key="1">
    <citation type="submission" date="2020-08" db="EMBL/GenBank/DDBJ databases">
        <title>Multicomponent nature underlies the extraordinary mechanical properties of spider dragline silk.</title>
        <authorList>
            <person name="Kono N."/>
            <person name="Nakamura H."/>
            <person name="Mori M."/>
            <person name="Yoshida Y."/>
            <person name="Ohtoshi R."/>
            <person name="Malay A.D."/>
            <person name="Moran D.A.P."/>
            <person name="Tomita M."/>
            <person name="Numata K."/>
            <person name="Arakawa K."/>
        </authorList>
    </citation>
    <scope>NUCLEOTIDE SEQUENCE</scope>
</reference>
<evidence type="ECO:0000313" key="6">
    <source>
        <dbReference type="EMBL" id="GFU15561.1"/>
    </source>
</evidence>
<keyword evidence="4" id="KW-0342">GTP-binding</keyword>
<evidence type="ECO:0000256" key="4">
    <source>
        <dbReference type="ARBA" id="ARBA00023134"/>
    </source>
</evidence>
<protein>
    <submittedName>
        <fullName evidence="6">Large subunit GTPase 1 homolog</fullName>
    </submittedName>
</protein>
<sequence>MIPRKILENTYSILISSPGEGRDPNSAPTAEEVLNAHGYNRGFMTARGLPDNARSARYILKDFVNGRLLYCHAPPGVNQEEYHKFPEVKSKKSKEKSETNDEMSEKKSILTDADRKFFSQMHTKGKISKAEASANSAKPWKKHYNRNKREKLRRVYTPYE</sequence>
<dbReference type="GO" id="GO:0005525">
    <property type="term" value="F:GTP binding"/>
    <property type="evidence" value="ECO:0007669"/>
    <property type="project" value="UniProtKB-KW"/>
</dbReference>
<comment type="caution">
    <text evidence="6">The sequence shown here is derived from an EMBL/GenBank/DDBJ whole genome shotgun (WGS) entry which is preliminary data.</text>
</comment>
<evidence type="ECO:0000256" key="2">
    <source>
        <dbReference type="ARBA" id="ARBA00022741"/>
    </source>
</evidence>